<gene>
    <name evidence="1" type="ORF">Dm11a5_0124</name>
</gene>
<evidence type="ECO:0000313" key="2">
    <source>
        <dbReference type="Proteomes" id="UP000076394"/>
    </source>
</evidence>
<dbReference type="AlphaFoldDB" id="A0A142V9L2"/>
<name>A0A142V9L2_9CHLR</name>
<sequence length="97" mass="10894">MSKKKKRTLYECAHARAGTGKIYCDEKYPLSQASLDGSLDIRQLAEGKPLAPKICQQCINFDRLGPPVPEDERGWLKIKEIGNNDTNHRQALREAVA</sequence>
<accession>A0A142V9L2</accession>
<dbReference type="PATRIC" id="fig|61435.8.peg.124"/>
<reference evidence="1 2" key="1">
    <citation type="submission" date="2015-03" db="EMBL/GenBank/DDBJ databases">
        <title>Genomic characterization of Dehalococcoides mccartyi strain 11a5, an unusal plasmid-containing chloroethene dechlorinator.</title>
        <authorList>
            <person name="Zhao S."/>
            <person name="Ding C."/>
            <person name="He J."/>
        </authorList>
    </citation>
    <scope>NUCLEOTIDE SEQUENCE [LARGE SCALE GENOMIC DNA]</scope>
    <source>
        <strain evidence="1 2">11a5</strain>
    </source>
</reference>
<protein>
    <submittedName>
        <fullName evidence="1">Uncharacterized protein</fullName>
    </submittedName>
</protein>
<organism evidence="1 2">
    <name type="scientific">Dehalococcoides mccartyi</name>
    <dbReference type="NCBI Taxonomy" id="61435"/>
    <lineage>
        <taxon>Bacteria</taxon>
        <taxon>Bacillati</taxon>
        <taxon>Chloroflexota</taxon>
        <taxon>Dehalococcoidia</taxon>
        <taxon>Dehalococcoidales</taxon>
        <taxon>Dehalococcoidaceae</taxon>
        <taxon>Dehalococcoides</taxon>
    </lineage>
</organism>
<evidence type="ECO:0000313" key="1">
    <source>
        <dbReference type="EMBL" id="AMU85955.1"/>
    </source>
</evidence>
<dbReference type="EMBL" id="CP011127">
    <property type="protein sequence ID" value="AMU85955.1"/>
    <property type="molecule type" value="Genomic_DNA"/>
</dbReference>
<proteinExistence type="predicted"/>
<dbReference type="Proteomes" id="UP000076394">
    <property type="component" value="Chromosome"/>
</dbReference>